<proteinExistence type="inferred from homology"/>
<protein>
    <recommendedName>
        <fullName evidence="11">Beta-mannosidase B</fullName>
        <ecNumber evidence="5">3.2.1.25</ecNumber>
    </recommendedName>
    <alternativeName>
        <fullName evidence="12">Mannanase B</fullName>
    </alternativeName>
</protein>
<feature type="domain" description="Beta-mannosidase Ig-fold" evidence="14">
    <location>
        <begin position="749"/>
        <end position="804"/>
    </location>
</feature>
<feature type="domain" description="Mannosidase Ig/CBM-like" evidence="15">
    <location>
        <begin position="665"/>
        <end position="746"/>
    </location>
</feature>
<evidence type="ECO:0000256" key="3">
    <source>
        <dbReference type="ARBA" id="ARBA00004740"/>
    </source>
</evidence>
<dbReference type="InterPro" id="IPR008979">
    <property type="entry name" value="Galactose-bd-like_sf"/>
</dbReference>
<dbReference type="InterPro" id="IPR006102">
    <property type="entry name" value="Ig-like_GH2"/>
</dbReference>
<evidence type="ECO:0000256" key="5">
    <source>
        <dbReference type="ARBA" id="ARBA00012754"/>
    </source>
</evidence>
<dbReference type="SUPFAM" id="SSF49785">
    <property type="entry name" value="Galactose-binding domain-like"/>
    <property type="match status" value="1"/>
</dbReference>
<dbReference type="Pfam" id="PF00703">
    <property type="entry name" value="Glyco_hydro_2"/>
    <property type="match status" value="1"/>
</dbReference>
<dbReference type="SUPFAM" id="SSF51445">
    <property type="entry name" value="(Trans)glycosidases"/>
    <property type="match status" value="1"/>
</dbReference>
<evidence type="ECO:0000256" key="1">
    <source>
        <dbReference type="ARBA" id="ARBA00000829"/>
    </source>
</evidence>
<dbReference type="EMBL" id="BNJG01000003">
    <property type="protein sequence ID" value="GHO58800.1"/>
    <property type="molecule type" value="Genomic_DNA"/>
</dbReference>
<evidence type="ECO:0000256" key="8">
    <source>
        <dbReference type="ARBA" id="ARBA00023180"/>
    </source>
</evidence>
<evidence type="ECO:0000313" key="18">
    <source>
        <dbReference type="Proteomes" id="UP000654345"/>
    </source>
</evidence>
<dbReference type="Pfam" id="PF17753">
    <property type="entry name" value="Ig_mannosidase"/>
    <property type="match status" value="1"/>
</dbReference>
<evidence type="ECO:0000256" key="11">
    <source>
        <dbReference type="ARBA" id="ARBA00041069"/>
    </source>
</evidence>
<evidence type="ECO:0000256" key="2">
    <source>
        <dbReference type="ARBA" id="ARBA00004613"/>
    </source>
</evidence>
<dbReference type="Pfam" id="PF22666">
    <property type="entry name" value="Glyco_hydro_2_N2"/>
    <property type="match status" value="1"/>
</dbReference>
<feature type="domain" description="Glycoside hydrolase family 2 immunoglobulin-like beta-sandwich" evidence="13">
    <location>
        <begin position="182"/>
        <end position="299"/>
    </location>
</feature>
<dbReference type="Gene3D" id="2.60.40.10">
    <property type="entry name" value="Immunoglobulins"/>
    <property type="match status" value="2"/>
</dbReference>
<keyword evidence="8" id="KW-0325">Glycoprotein</keyword>
<dbReference type="InterPro" id="IPR054593">
    <property type="entry name" value="Beta-mannosidase-like_N2"/>
</dbReference>
<evidence type="ECO:0000256" key="6">
    <source>
        <dbReference type="ARBA" id="ARBA00022525"/>
    </source>
</evidence>
<evidence type="ECO:0000259" key="16">
    <source>
        <dbReference type="Pfam" id="PF22666"/>
    </source>
</evidence>
<evidence type="ECO:0000256" key="12">
    <source>
        <dbReference type="ARBA" id="ARBA00041614"/>
    </source>
</evidence>
<evidence type="ECO:0000256" key="10">
    <source>
        <dbReference type="ARBA" id="ARBA00038429"/>
    </source>
</evidence>
<dbReference type="PANTHER" id="PTHR43730">
    <property type="entry name" value="BETA-MANNOSIDASE"/>
    <property type="match status" value="1"/>
</dbReference>
<keyword evidence="7" id="KW-0378">Hydrolase</keyword>
<comment type="similarity">
    <text evidence="10">Belongs to the glycosyl hydrolase 2 family. Beta-mannosidase B subfamily.</text>
</comment>
<dbReference type="PANTHER" id="PTHR43730:SF1">
    <property type="entry name" value="BETA-MANNOSIDASE"/>
    <property type="match status" value="1"/>
</dbReference>
<evidence type="ECO:0000256" key="4">
    <source>
        <dbReference type="ARBA" id="ARBA00011738"/>
    </source>
</evidence>
<evidence type="ECO:0000256" key="7">
    <source>
        <dbReference type="ARBA" id="ARBA00022801"/>
    </source>
</evidence>
<keyword evidence="18" id="KW-1185">Reference proteome</keyword>
<dbReference type="Gene3D" id="2.60.120.260">
    <property type="entry name" value="Galactose-binding domain-like"/>
    <property type="match status" value="1"/>
</dbReference>
<dbReference type="InterPro" id="IPR050887">
    <property type="entry name" value="Beta-mannosidase_GH2"/>
</dbReference>
<dbReference type="InterPro" id="IPR013783">
    <property type="entry name" value="Ig-like_fold"/>
</dbReference>
<dbReference type="EC" id="3.2.1.25" evidence="5"/>
<evidence type="ECO:0000259" key="14">
    <source>
        <dbReference type="Pfam" id="PF17753"/>
    </source>
</evidence>
<comment type="subcellular location">
    <subcellularLocation>
        <location evidence="2">Secreted</location>
    </subcellularLocation>
</comment>
<dbReference type="Pfam" id="PF17786">
    <property type="entry name" value="Mannosidase_ig"/>
    <property type="match status" value="1"/>
</dbReference>
<dbReference type="RefSeq" id="WP_201375048.1">
    <property type="nucleotide sequence ID" value="NZ_BNJG01000003.1"/>
</dbReference>
<accession>A0ABQ3V1M2</accession>
<comment type="catalytic activity">
    <reaction evidence="1">
        <text>Hydrolysis of terminal, non-reducing beta-D-mannose residues in beta-D-mannosides.</text>
        <dbReference type="EC" id="3.2.1.25"/>
    </reaction>
</comment>
<keyword evidence="9" id="KW-0326">Glycosidase</keyword>
<keyword evidence="6" id="KW-0964">Secreted</keyword>
<sequence>MSLSVESDGISEEGWLPAPVPGTVHQALLDAGRIPDPFQGTLENDIQWIGERDWLYRCSFTLTDDVQAAEHVVLQFEGLDTYATVWLNGVEVARSTNMFVPLHVEVTNLLRPGQNELLINFESALRLGQALEAQHGKHTSWNGDSSRLYVRKAQYHYGWDWGPVLMTAGPWRAISLLAYKSRIVDVLSQPEVSPDLESALLSVTTDIELGGTDPANVSCSVSIYDSQNTLVGEQELPGTALELLPDHGQYRLQARLQLVQPQLWWPRGYGAQPLYRLVVTLHDEQGSTLDQREIRTGLRRLELSQHAFSDQPGSSFYFTINNTPIFCGGANWIPADSLTPRISPERYRAWVQLAADANMAMLRVWGGGIYEEDVFYDACDELGILVWQDFMFACGMYPALDWFQASVKEEAEAAVRRLHHHPSIALWCGNNEDYMVASSTGHYDATFEGDFTTLQFSARELYERVLPEVCARLDPSRSYWRGSPYGGTNGNNPEVGDQHVWDVWHGFMRKYQDYPRLGGRFISEFGMQATPVRSTIEAFTSAEERYPLSRTLEHHNKASDGSRRLAVYLSDTVRNPADLDSYIYATQLVQSEALCSGIRGWRRQWQGLGKEYIGGALVWQINDCWPVTSWAMVDYYLRPKPAYYSVRRELAPIVVGLATQDKQHAAVWAVNATQQPLDVHLALQWWTLEGELVDEQQRAYTLEPNQATELQTASFVATTGHILGARLLQGDQVLARATLWPEPFKYLTLPEPGIRVERLSQDTLSLQTQRPAKGVWLTAEDGVKWSDNMLDLLPGERYIIKAESLKHDSVIHIDWLRA</sequence>
<dbReference type="InterPro" id="IPR036156">
    <property type="entry name" value="Beta-gal/glucu_dom_sf"/>
</dbReference>
<gene>
    <name evidence="17" type="ORF">KSB_72750</name>
</gene>
<dbReference type="InterPro" id="IPR041447">
    <property type="entry name" value="Mannosidase_ig"/>
</dbReference>
<dbReference type="InterPro" id="IPR017853">
    <property type="entry name" value="GH"/>
</dbReference>
<name>A0ABQ3V1M2_9CHLR</name>
<reference evidence="17 18" key="1">
    <citation type="journal article" date="2021" name="Int. J. Syst. Evol. Microbiol.">
        <title>Reticulibacter mediterranei gen. nov., sp. nov., within the new family Reticulibacteraceae fam. nov., and Ktedonospora formicarum gen. nov., sp. nov., Ktedonobacter robiniae sp. nov., Dictyobacter formicarum sp. nov. and Dictyobacter arantiisoli sp. nov., belonging to the class Ktedonobacteria.</title>
        <authorList>
            <person name="Yabe S."/>
            <person name="Zheng Y."/>
            <person name="Wang C.M."/>
            <person name="Sakai Y."/>
            <person name="Abe K."/>
            <person name="Yokota A."/>
            <person name="Donadio S."/>
            <person name="Cavaletti L."/>
            <person name="Monciardini P."/>
        </authorList>
    </citation>
    <scope>NUCLEOTIDE SEQUENCE [LARGE SCALE GENOMIC DNA]</scope>
    <source>
        <strain evidence="17 18">SOSP1-30</strain>
    </source>
</reference>
<evidence type="ECO:0000259" key="13">
    <source>
        <dbReference type="Pfam" id="PF00703"/>
    </source>
</evidence>
<evidence type="ECO:0000256" key="9">
    <source>
        <dbReference type="ARBA" id="ARBA00023295"/>
    </source>
</evidence>
<comment type="pathway">
    <text evidence="3">Glycan metabolism; N-glycan degradation.</text>
</comment>
<comment type="subunit">
    <text evidence="4">Homodimer.</text>
</comment>
<dbReference type="InterPro" id="IPR041625">
    <property type="entry name" value="Beta-mannosidase_Ig"/>
</dbReference>
<evidence type="ECO:0000313" key="17">
    <source>
        <dbReference type="EMBL" id="GHO58800.1"/>
    </source>
</evidence>
<organism evidence="17 18">
    <name type="scientific">Ktedonobacter robiniae</name>
    <dbReference type="NCBI Taxonomy" id="2778365"/>
    <lineage>
        <taxon>Bacteria</taxon>
        <taxon>Bacillati</taxon>
        <taxon>Chloroflexota</taxon>
        <taxon>Ktedonobacteria</taxon>
        <taxon>Ktedonobacterales</taxon>
        <taxon>Ktedonobacteraceae</taxon>
        <taxon>Ktedonobacter</taxon>
    </lineage>
</organism>
<dbReference type="Gene3D" id="3.20.20.80">
    <property type="entry name" value="Glycosidases"/>
    <property type="match status" value="1"/>
</dbReference>
<feature type="domain" description="Beta-mannosidase-like galactose-binding" evidence="16">
    <location>
        <begin position="12"/>
        <end position="172"/>
    </location>
</feature>
<dbReference type="Proteomes" id="UP000654345">
    <property type="component" value="Unassembled WGS sequence"/>
</dbReference>
<dbReference type="SUPFAM" id="SSF49303">
    <property type="entry name" value="beta-Galactosidase/glucuronidase domain"/>
    <property type="match status" value="2"/>
</dbReference>
<evidence type="ECO:0000259" key="15">
    <source>
        <dbReference type="Pfam" id="PF17786"/>
    </source>
</evidence>
<comment type="caution">
    <text evidence="17">The sequence shown here is derived from an EMBL/GenBank/DDBJ whole genome shotgun (WGS) entry which is preliminary data.</text>
</comment>